<dbReference type="EMBL" id="KE675712">
    <property type="protein sequence ID" value="ERE74833.1"/>
    <property type="molecule type" value="Genomic_DNA"/>
</dbReference>
<dbReference type="Proteomes" id="UP000030759">
    <property type="component" value="Unassembled WGS sequence"/>
</dbReference>
<evidence type="ECO:0000313" key="1">
    <source>
        <dbReference type="EMBL" id="ERE74833.1"/>
    </source>
</evidence>
<organism evidence="1 2">
    <name type="scientific">Cricetulus griseus</name>
    <name type="common">Chinese hamster</name>
    <name type="synonym">Cricetulus barabensis griseus</name>
    <dbReference type="NCBI Taxonomy" id="10029"/>
    <lineage>
        <taxon>Eukaryota</taxon>
        <taxon>Metazoa</taxon>
        <taxon>Chordata</taxon>
        <taxon>Craniata</taxon>
        <taxon>Vertebrata</taxon>
        <taxon>Euteleostomi</taxon>
        <taxon>Mammalia</taxon>
        <taxon>Eutheria</taxon>
        <taxon>Euarchontoglires</taxon>
        <taxon>Glires</taxon>
        <taxon>Rodentia</taxon>
        <taxon>Myomorpha</taxon>
        <taxon>Muroidea</taxon>
        <taxon>Cricetidae</taxon>
        <taxon>Cricetinae</taxon>
        <taxon>Cricetulus</taxon>
    </lineage>
</organism>
<feature type="non-terminal residue" evidence="1">
    <location>
        <position position="1"/>
    </location>
</feature>
<feature type="non-terminal residue" evidence="1">
    <location>
        <position position="147"/>
    </location>
</feature>
<proteinExistence type="predicted"/>
<reference evidence="2" key="1">
    <citation type="journal article" date="2013" name="Nat. Biotechnol.">
        <title>Chinese hamster genome sequenced from sorted chromosomes.</title>
        <authorList>
            <person name="Brinkrolf K."/>
            <person name="Rupp O."/>
            <person name="Laux H."/>
            <person name="Kollin F."/>
            <person name="Ernst W."/>
            <person name="Linke B."/>
            <person name="Kofler R."/>
            <person name="Romand S."/>
            <person name="Hesse F."/>
            <person name="Budach W.E."/>
            <person name="Galosy S."/>
            <person name="Muller D."/>
            <person name="Noll T."/>
            <person name="Wienberg J."/>
            <person name="Jostock T."/>
            <person name="Leonard M."/>
            <person name="Grillari J."/>
            <person name="Tauch A."/>
            <person name="Goesmann A."/>
            <person name="Helk B."/>
            <person name="Mott J.E."/>
            <person name="Puhler A."/>
            <person name="Borth N."/>
        </authorList>
    </citation>
    <scope>NUCLEOTIDE SEQUENCE [LARGE SCALE GENOMIC DNA]</scope>
    <source>
        <strain evidence="2">17A/GY</strain>
    </source>
</reference>
<accession>A0A061I1A1</accession>
<sequence>ETKEIVVQRVRWDRKAIRAKKALLVLKAHQAFQESQEKKANRAEMENQVPLENRVRQEIQAYQEQREPEVLRENLGLLDPLEGKDHQEKMVTLDLQDFRVPEDQGAHRAQRETKEKMEAQDFQVFWVPVGLRVLLGSLESQDPKEKG</sequence>
<protein>
    <submittedName>
        <fullName evidence="1">Uncharacterized protein</fullName>
    </submittedName>
</protein>
<evidence type="ECO:0000313" key="2">
    <source>
        <dbReference type="Proteomes" id="UP000030759"/>
    </source>
</evidence>
<dbReference type="AlphaFoldDB" id="A0A061I1A1"/>
<name>A0A061I1A1_CRIGR</name>
<gene>
    <name evidence="1" type="ORF">H671_4g13121</name>
</gene>